<dbReference type="RefSeq" id="WP_223910277.1">
    <property type="nucleotide sequence ID" value="NZ_AP024238.1"/>
</dbReference>
<dbReference type="EMBL" id="AP024238">
    <property type="protein sequence ID" value="BCO26588.1"/>
    <property type="molecule type" value="Genomic_DNA"/>
</dbReference>
<name>A0ABM7MJZ9_9BURK</name>
<keyword evidence="2" id="KW-1185">Reference proteome</keyword>
<sequence length="439" mass="50434">MRFPRYQELFRDLSLQLKDLQRDAKELGPLHELQRQLIRAVLRVERRVLRLKRARHRLTRMKAKSRLPKDRAVAVKALTAGIDNRVDDLHEVLFLLRCFGDGIAFTYQSKYALKHLMFDEKYEAKQQPGFMTGKKGFAREYRVLCSGIRAGVPVLLADITNIIRHGDVCAMGGPDPVPIEVKSSRTKRERPQRQVGQLQELADFYRNDCADNFRGVPNVRRTELLVDEATYEGVMNNCIRQAMLNGTSMAEPETGLWYIAVQVARLEQGQETSVLDESLLPFLGKGRLVVHLTPEPTWWHMLPFTLTLDTGNTLAFIQQEVLIFVVVDVMHAKELFRQAGVHAVVLFDGTWAFQISRDAVDFSAGVFRVSEQHFLRVAHEFLSLRWFVEENAAFLSASLERFLPLAEPGTEGEVAGRFMFDEDQMAEWRSVRDVWDRDD</sequence>
<accession>A0ABM7MJZ9</accession>
<organism evidence="1 2">
    <name type="scientific">Rhodoferax lithotrophicus</name>
    <dbReference type="NCBI Taxonomy" id="2798804"/>
    <lineage>
        <taxon>Bacteria</taxon>
        <taxon>Pseudomonadati</taxon>
        <taxon>Pseudomonadota</taxon>
        <taxon>Betaproteobacteria</taxon>
        <taxon>Burkholderiales</taxon>
        <taxon>Comamonadaceae</taxon>
        <taxon>Rhodoferax</taxon>
    </lineage>
</organism>
<reference evidence="1 2" key="1">
    <citation type="journal article" date="2021" name="Microbiol. Spectr.">
        <title>A Single Bacterium Capable of Oxidation and Reduction of Iron at Circumneutral pH.</title>
        <authorList>
            <person name="Kato S."/>
            <person name="Ohkuma M."/>
        </authorList>
    </citation>
    <scope>NUCLEOTIDE SEQUENCE [LARGE SCALE GENOMIC DNA]</scope>
    <source>
        <strain evidence="1 2">MIZ03</strain>
    </source>
</reference>
<evidence type="ECO:0000313" key="1">
    <source>
        <dbReference type="EMBL" id="BCO26588.1"/>
    </source>
</evidence>
<dbReference type="Proteomes" id="UP000824366">
    <property type="component" value="Chromosome"/>
</dbReference>
<evidence type="ECO:0000313" key="2">
    <source>
        <dbReference type="Proteomes" id="UP000824366"/>
    </source>
</evidence>
<gene>
    <name evidence="1" type="ORF">MIZ03_1471</name>
</gene>
<protein>
    <submittedName>
        <fullName evidence="1">Uncharacterized protein</fullName>
    </submittedName>
</protein>
<proteinExistence type="predicted"/>